<evidence type="ECO:0000313" key="1">
    <source>
        <dbReference type="EMBL" id="JAD42148.1"/>
    </source>
</evidence>
<reference evidence="1" key="2">
    <citation type="journal article" date="2015" name="Data Brief">
        <title>Shoot transcriptome of the giant reed, Arundo donax.</title>
        <authorList>
            <person name="Barrero R.A."/>
            <person name="Guerrero F.D."/>
            <person name="Moolhuijzen P."/>
            <person name="Goolsby J.A."/>
            <person name="Tidwell J."/>
            <person name="Bellgard S.E."/>
            <person name="Bellgard M.I."/>
        </authorList>
    </citation>
    <scope>NUCLEOTIDE SEQUENCE</scope>
    <source>
        <tissue evidence="1">Shoot tissue taken approximately 20 cm above the soil surface</tissue>
    </source>
</reference>
<name>A0A0A8ZWR3_ARUDO</name>
<protein>
    <submittedName>
        <fullName evidence="1">Uncharacterized protein</fullName>
    </submittedName>
</protein>
<reference evidence="1" key="1">
    <citation type="submission" date="2014-09" db="EMBL/GenBank/DDBJ databases">
        <authorList>
            <person name="Magalhaes I.L.F."/>
            <person name="Oliveira U."/>
            <person name="Santos F.R."/>
            <person name="Vidigal T.H.D.A."/>
            <person name="Brescovit A.D."/>
            <person name="Santos A.J."/>
        </authorList>
    </citation>
    <scope>NUCLEOTIDE SEQUENCE</scope>
    <source>
        <tissue evidence="1">Shoot tissue taken approximately 20 cm above the soil surface</tissue>
    </source>
</reference>
<proteinExistence type="predicted"/>
<dbReference type="AlphaFoldDB" id="A0A0A8ZWR3"/>
<dbReference type="EMBL" id="GBRH01255747">
    <property type="protein sequence ID" value="JAD42148.1"/>
    <property type="molecule type" value="Transcribed_RNA"/>
</dbReference>
<accession>A0A0A8ZWR3</accession>
<organism evidence="1">
    <name type="scientific">Arundo donax</name>
    <name type="common">Giant reed</name>
    <name type="synonym">Donax arundinaceus</name>
    <dbReference type="NCBI Taxonomy" id="35708"/>
    <lineage>
        <taxon>Eukaryota</taxon>
        <taxon>Viridiplantae</taxon>
        <taxon>Streptophyta</taxon>
        <taxon>Embryophyta</taxon>
        <taxon>Tracheophyta</taxon>
        <taxon>Spermatophyta</taxon>
        <taxon>Magnoliopsida</taxon>
        <taxon>Liliopsida</taxon>
        <taxon>Poales</taxon>
        <taxon>Poaceae</taxon>
        <taxon>PACMAD clade</taxon>
        <taxon>Arundinoideae</taxon>
        <taxon>Arundineae</taxon>
        <taxon>Arundo</taxon>
    </lineage>
</organism>
<sequence length="36" mass="3841">MKSLSSNTDGCGTLVLLLATQGISNENRPKKSHPSR</sequence>